<evidence type="ECO:0000256" key="3">
    <source>
        <dbReference type="ARBA" id="ARBA00022475"/>
    </source>
</evidence>
<comment type="subcellular location">
    <subcellularLocation>
        <location evidence="1">Cell membrane</location>
        <topology evidence="1">Multi-pass membrane protein</topology>
    </subcellularLocation>
</comment>
<evidence type="ECO:0000256" key="2">
    <source>
        <dbReference type="ARBA" id="ARBA00006448"/>
    </source>
</evidence>
<dbReference type="KEGG" id="palo:E6C60_2886"/>
<feature type="transmembrane region" description="Helical" evidence="7">
    <location>
        <begin position="12"/>
        <end position="29"/>
    </location>
</feature>
<dbReference type="InterPro" id="IPR048454">
    <property type="entry name" value="YetF_N"/>
</dbReference>
<keyword evidence="4 7" id="KW-0812">Transmembrane</keyword>
<keyword evidence="11" id="KW-1185">Reference proteome</keyword>
<evidence type="ECO:0000256" key="5">
    <source>
        <dbReference type="ARBA" id="ARBA00022989"/>
    </source>
</evidence>
<protein>
    <recommendedName>
        <fullName evidence="12">DUF421 domain-containing protein</fullName>
    </recommendedName>
</protein>
<dbReference type="GO" id="GO:0005886">
    <property type="term" value="C:plasma membrane"/>
    <property type="evidence" value="ECO:0007669"/>
    <property type="project" value="UniProtKB-SubCell"/>
</dbReference>
<dbReference type="PANTHER" id="PTHR34582">
    <property type="entry name" value="UPF0702 TRANSMEMBRANE PROTEIN YCAP"/>
    <property type="match status" value="1"/>
</dbReference>
<evidence type="ECO:0000259" key="9">
    <source>
        <dbReference type="Pfam" id="PF20730"/>
    </source>
</evidence>
<evidence type="ECO:0000256" key="4">
    <source>
        <dbReference type="ARBA" id="ARBA00022692"/>
    </source>
</evidence>
<dbReference type="PANTHER" id="PTHR34582:SF6">
    <property type="entry name" value="UPF0702 TRANSMEMBRANE PROTEIN YCAP"/>
    <property type="match status" value="1"/>
</dbReference>
<evidence type="ECO:0000256" key="7">
    <source>
        <dbReference type="SAM" id="Phobius"/>
    </source>
</evidence>
<dbReference type="AlphaFoldDB" id="A0A4P8XLD8"/>
<feature type="transmembrane region" description="Helical" evidence="7">
    <location>
        <begin position="64"/>
        <end position="85"/>
    </location>
</feature>
<evidence type="ECO:0000256" key="6">
    <source>
        <dbReference type="ARBA" id="ARBA00023136"/>
    </source>
</evidence>
<dbReference type="OrthoDB" id="9793799at2"/>
<name>A0A4P8XLD8_9BACL</name>
<dbReference type="Pfam" id="PF20730">
    <property type="entry name" value="YetF_N"/>
    <property type="match status" value="1"/>
</dbReference>
<keyword evidence="3" id="KW-1003">Cell membrane</keyword>
<evidence type="ECO:0008006" key="12">
    <source>
        <dbReference type="Google" id="ProtNLM"/>
    </source>
</evidence>
<sequence>MFFSSWNDLLRIVIIGVLSYLSLILMVRISGKRTLSKMNAFDFTVSVAVGSSFSTVILNKDITLAEGLTAFLVLIGMQYLLAWCASRSRRFRRVLQSSPELVYYQGQYVNRIMKKNRIDEHDIYQSVRSEGVTNMNEVYAVVLEPNGKLSVLQNAEVEDNSILEEAKPGHSFSE</sequence>
<feature type="domain" description="YetF-like N-terminal transmembrane" evidence="9">
    <location>
        <begin position="17"/>
        <end position="83"/>
    </location>
</feature>
<reference evidence="10 11" key="1">
    <citation type="submission" date="2019-05" db="EMBL/GenBank/DDBJ databases">
        <authorList>
            <person name="Chen C."/>
        </authorList>
    </citation>
    <scope>NUCLEOTIDE SEQUENCE [LARGE SCALE GENOMIC DNA]</scope>
    <source>
        <strain evidence="10 11">HB172198</strain>
    </source>
</reference>
<dbReference type="EMBL" id="CP040396">
    <property type="protein sequence ID" value="QCT03597.1"/>
    <property type="molecule type" value="Genomic_DNA"/>
</dbReference>
<dbReference type="Proteomes" id="UP000300879">
    <property type="component" value="Chromosome"/>
</dbReference>
<keyword evidence="5 7" id="KW-1133">Transmembrane helix</keyword>
<dbReference type="RefSeq" id="WP_138226443.1">
    <property type="nucleotide sequence ID" value="NZ_CP040396.1"/>
</dbReference>
<accession>A0A4P8XLD8</accession>
<gene>
    <name evidence="10" type="ORF">E6C60_2886</name>
</gene>
<proteinExistence type="inferred from homology"/>
<dbReference type="Gene3D" id="3.30.240.20">
    <property type="entry name" value="bsu07140 like domains"/>
    <property type="match status" value="1"/>
</dbReference>
<evidence type="ECO:0000313" key="10">
    <source>
        <dbReference type="EMBL" id="QCT03597.1"/>
    </source>
</evidence>
<feature type="domain" description="YetF C-terminal" evidence="8">
    <location>
        <begin position="87"/>
        <end position="156"/>
    </location>
</feature>
<keyword evidence="6 7" id="KW-0472">Membrane</keyword>
<dbReference type="InterPro" id="IPR023090">
    <property type="entry name" value="UPF0702_alpha/beta_dom_sf"/>
</dbReference>
<feature type="transmembrane region" description="Helical" evidence="7">
    <location>
        <begin position="41"/>
        <end position="58"/>
    </location>
</feature>
<evidence type="ECO:0000256" key="1">
    <source>
        <dbReference type="ARBA" id="ARBA00004651"/>
    </source>
</evidence>
<evidence type="ECO:0000259" key="8">
    <source>
        <dbReference type="Pfam" id="PF04239"/>
    </source>
</evidence>
<dbReference type="Pfam" id="PF04239">
    <property type="entry name" value="DUF421"/>
    <property type="match status" value="1"/>
</dbReference>
<evidence type="ECO:0000313" key="11">
    <source>
        <dbReference type="Proteomes" id="UP000300879"/>
    </source>
</evidence>
<dbReference type="InterPro" id="IPR007353">
    <property type="entry name" value="DUF421"/>
</dbReference>
<comment type="similarity">
    <text evidence="2">Belongs to the UPF0702 family.</text>
</comment>
<organism evidence="10 11">
    <name type="scientific">Paenibacillus algicola</name>
    <dbReference type="NCBI Taxonomy" id="2565926"/>
    <lineage>
        <taxon>Bacteria</taxon>
        <taxon>Bacillati</taxon>
        <taxon>Bacillota</taxon>
        <taxon>Bacilli</taxon>
        <taxon>Bacillales</taxon>
        <taxon>Paenibacillaceae</taxon>
        <taxon>Paenibacillus</taxon>
    </lineage>
</organism>